<organism evidence="23 24">
    <name type="scientific">Solea senegalensis</name>
    <name type="common">Senegalese sole</name>
    <dbReference type="NCBI Taxonomy" id="28829"/>
    <lineage>
        <taxon>Eukaryota</taxon>
        <taxon>Metazoa</taxon>
        <taxon>Chordata</taxon>
        <taxon>Craniata</taxon>
        <taxon>Vertebrata</taxon>
        <taxon>Euteleostomi</taxon>
        <taxon>Actinopterygii</taxon>
        <taxon>Neopterygii</taxon>
        <taxon>Teleostei</taxon>
        <taxon>Neoteleostei</taxon>
        <taxon>Acanthomorphata</taxon>
        <taxon>Carangaria</taxon>
        <taxon>Pleuronectiformes</taxon>
        <taxon>Pleuronectoidei</taxon>
        <taxon>Soleidae</taxon>
        <taxon>Solea</taxon>
    </lineage>
</organism>
<dbReference type="SMART" id="SM00360">
    <property type="entry name" value="RRM"/>
    <property type="match status" value="1"/>
</dbReference>
<evidence type="ECO:0000256" key="19">
    <source>
        <dbReference type="ARBA" id="ARBA00077512"/>
    </source>
</evidence>
<evidence type="ECO:0000256" key="4">
    <source>
        <dbReference type="ARBA" id="ARBA00014464"/>
    </source>
</evidence>
<dbReference type="Proteomes" id="UP000693946">
    <property type="component" value="Linkage Group LG20"/>
</dbReference>
<proteinExistence type="inferred from homology"/>
<evidence type="ECO:0000256" key="3">
    <source>
        <dbReference type="ARBA" id="ARBA00006120"/>
    </source>
</evidence>
<dbReference type="FunFam" id="3.30.70.330:FF:000188">
    <property type="entry name" value="Negative elongation factor complex member E"/>
    <property type="match status" value="1"/>
</dbReference>
<keyword evidence="8" id="KW-0597">Phosphoprotein</keyword>
<keyword evidence="6" id="KW-0678">Repressor</keyword>
<feature type="region of interest" description="Disordered" evidence="21">
    <location>
        <begin position="78"/>
        <end position="110"/>
    </location>
</feature>
<dbReference type="GO" id="GO:0003723">
    <property type="term" value="F:RNA binding"/>
    <property type="evidence" value="ECO:0007669"/>
    <property type="project" value="UniProtKB-UniRule"/>
</dbReference>
<evidence type="ECO:0000313" key="23">
    <source>
        <dbReference type="EMBL" id="KAG7500032.1"/>
    </source>
</evidence>
<comment type="function">
    <text evidence="17">Essential component of the NELF complex, a complex that negatively regulates the elongation of transcription by RNA polymerase II. The NELF complex, which acts via an association with the DSIF complex and causes transcriptional pausing, is counteracted by the P-TEFb kinase complex. Provides the strongest RNA binding activity of the NELF complex and may initially recruit the NELF complex to RNA.</text>
</comment>
<comment type="similarity">
    <text evidence="3">Belongs to the RRM NELF-E family.</text>
</comment>
<dbReference type="PANTHER" id="PTHR17250">
    <property type="entry name" value="NEGATIVE ELONGATION FACTOR E"/>
    <property type="match status" value="1"/>
</dbReference>
<feature type="region of interest" description="Disordered" evidence="21">
    <location>
        <begin position="124"/>
        <end position="220"/>
    </location>
</feature>
<dbReference type="GO" id="GO:0034244">
    <property type="term" value="P:negative regulation of transcription elongation by RNA polymerase II"/>
    <property type="evidence" value="ECO:0007669"/>
    <property type="project" value="TreeGrafter"/>
</dbReference>
<keyword evidence="10" id="KW-0013">ADP-ribosylation</keyword>
<dbReference type="Pfam" id="PF00076">
    <property type="entry name" value="RRM_1"/>
    <property type="match status" value="1"/>
</dbReference>
<protein>
    <recommendedName>
        <fullName evidence="4">Negative elongation factor E</fullName>
    </recommendedName>
    <alternativeName>
        <fullName evidence="19">RNA-binding protein RD</fullName>
    </alternativeName>
</protein>
<dbReference type="PANTHER" id="PTHR17250:SF0">
    <property type="entry name" value="NEGATIVE ELONGATION FACTOR E"/>
    <property type="match status" value="1"/>
</dbReference>
<keyword evidence="13" id="KW-0805">Transcription regulation</keyword>
<gene>
    <name evidence="23" type="ORF">JOB18_006941</name>
</gene>
<dbReference type="AlphaFoldDB" id="A0AAV6R3R7"/>
<evidence type="ECO:0000256" key="16">
    <source>
        <dbReference type="ARBA" id="ARBA00023242"/>
    </source>
</evidence>
<dbReference type="PROSITE" id="PS50102">
    <property type="entry name" value="RRM"/>
    <property type="match status" value="1"/>
</dbReference>
<accession>A0AAV6R3R7</accession>
<comment type="caution">
    <text evidence="23">The sequence shown here is derived from an EMBL/GenBank/DDBJ whole genome shotgun (WGS) entry which is preliminary data.</text>
</comment>
<feature type="domain" description="RRM" evidence="22">
    <location>
        <begin position="236"/>
        <end position="306"/>
    </location>
</feature>
<evidence type="ECO:0000256" key="8">
    <source>
        <dbReference type="ARBA" id="ARBA00022553"/>
    </source>
</evidence>
<evidence type="ECO:0000256" key="20">
    <source>
        <dbReference type="PROSITE-ProRule" id="PRU00176"/>
    </source>
</evidence>
<keyword evidence="16" id="KW-0539">Nucleus</keyword>
<feature type="compositionally biased region" description="Acidic residues" evidence="21">
    <location>
        <begin position="169"/>
        <end position="184"/>
    </location>
</feature>
<keyword evidence="23" id="KW-0251">Elongation factor</keyword>
<evidence type="ECO:0000256" key="13">
    <source>
        <dbReference type="ARBA" id="ARBA00023015"/>
    </source>
</evidence>
<feature type="compositionally biased region" description="Basic and acidic residues" evidence="21">
    <location>
        <begin position="185"/>
        <end position="219"/>
    </location>
</feature>
<evidence type="ECO:0000256" key="14">
    <source>
        <dbReference type="ARBA" id="ARBA00023054"/>
    </source>
</evidence>
<evidence type="ECO:0000259" key="22">
    <source>
        <dbReference type="PROSITE" id="PS50102"/>
    </source>
</evidence>
<dbReference type="InterPro" id="IPR000504">
    <property type="entry name" value="RRM_dom"/>
</dbReference>
<dbReference type="GO" id="GO:0032021">
    <property type="term" value="C:NELF complex"/>
    <property type="evidence" value="ECO:0007669"/>
    <property type="project" value="InterPro"/>
</dbReference>
<evidence type="ECO:0000256" key="21">
    <source>
        <dbReference type="SAM" id="MobiDB-lite"/>
    </source>
</evidence>
<feature type="compositionally biased region" description="Basic and acidic residues" evidence="21">
    <location>
        <begin position="88"/>
        <end position="107"/>
    </location>
</feature>
<evidence type="ECO:0000256" key="7">
    <source>
        <dbReference type="ARBA" id="ARBA00022499"/>
    </source>
</evidence>
<dbReference type="GO" id="GO:0003746">
    <property type="term" value="F:translation elongation factor activity"/>
    <property type="evidence" value="ECO:0007669"/>
    <property type="project" value="UniProtKB-KW"/>
</dbReference>
<dbReference type="GO" id="GO:0005694">
    <property type="term" value="C:chromosome"/>
    <property type="evidence" value="ECO:0007669"/>
    <property type="project" value="UniProtKB-SubCell"/>
</dbReference>
<evidence type="ECO:0000256" key="11">
    <source>
        <dbReference type="ARBA" id="ARBA00022843"/>
    </source>
</evidence>
<sequence>MTPKEGKNLLFSRRNHQPVCGDTICGFVSTIRKKQNAIFDAFIEMLPCSGQLTEEEKALMRKYAELRKKKMELQILEKQRSSKQISQHKLERISSNKPTIDPRKATEQARTLALSGSLSIFRKENKKSGFKAPLHREPKNKKTKSVGSSDHSQDQEDAGAMSSSHDTEDREEEPELDMEQDTDQDSNRDGGSHRDQEEERSGDGDRDQDRNHDGDRDTTVRSSGLYLCCQGKQKGNTVYVGGSVLEEDSLRAAFSQHGTIIQLRMDNIRSGAFITFDKIESADQAVAKLHGSTLGNVSITAGIARRQPMLDAATDKSMWLTSSSAGEQTSATGSHKDN</sequence>
<keyword evidence="23" id="KW-0648">Protein biosynthesis</keyword>
<evidence type="ECO:0000256" key="2">
    <source>
        <dbReference type="ARBA" id="ARBA00004286"/>
    </source>
</evidence>
<keyword evidence="12 20" id="KW-0694">RNA-binding</keyword>
<keyword evidence="7" id="KW-1017">Isopeptide bond</keyword>
<keyword evidence="24" id="KW-1185">Reference proteome</keyword>
<evidence type="ECO:0000256" key="1">
    <source>
        <dbReference type="ARBA" id="ARBA00004123"/>
    </source>
</evidence>
<dbReference type="EMBL" id="JAGKHQ010000013">
    <property type="protein sequence ID" value="KAG7500032.1"/>
    <property type="molecule type" value="Genomic_DNA"/>
</dbReference>
<evidence type="ECO:0000256" key="15">
    <source>
        <dbReference type="ARBA" id="ARBA00023163"/>
    </source>
</evidence>
<keyword evidence="9" id="KW-0677">Repeat</keyword>
<evidence type="ECO:0000256" key="17">
    <source>
        <dbReference type="ARBA" id="ARBA00059578"/>
    </source>
</evidence>
<name>A0AAV6R3R7_SOLSE</name>
<keyword evidence="5" id="KW-0158">Chromosome</keyword>
<reference evidence="23 24" key="1">
    <citation type="journal article" date="2021" name="Sci. Rep.">
        <title>Chromosome anchoring in Senegalese sole (Solea senegalensis) reveals sex-associated markers and genome rearrangements in flatfish.</title>
        <authorList>
            <person name="Guerrero-Cozar I."/>
            <person name="Gomez-Garrido J."/>
            <person name="Berbel C."/>
            <person name="Martinez-Blanch J.F."/>
            <person name="Alioto T."/>
            <person name="Claros M.G."/>
            <person name="Gagnaire P.A."/>
            <person name="Manchado M."/>
        </authorList>
    </citation>
    <scope>NUCLEOTIDE SEQUENCE [LARGE SCALE GENOMIC DNA]</scope>
    <source>
        <strain evidence="23">Sse05_10M</strain>
    </source>
</reference>
<evidence type="ECO:0000256" key="10">
    <source>
        <dbReference type="ARBA" id="ARBA00022765"/>
    </source>
</evidence>
<keyword evidence="11" id="KW-0832">Ubl conjugation</keyword>
<keyword evidence="14" id="KW-0175">Coiled coil</keyword>
<evidence type="ECO:0000313" key="24">
    <source>
        <dbReference type="Proteomes" id="UP000693946"/>
    </source>
</evidence>
<comment type="subcellular location">
    <subcellularLocation>
        <location evidence="2">Chromosome</location>
    </subcellularLocation>
    <subcellularLocation>
        <location evidence="1">Nucleus</location>
    </subcellularLocation>
</comment>
<evidence type="ECO:0000256" key="6">
    <source>
        <dbReference type="ARBA" id="ARBA00022491"/>
    </source>
</evidence>
<dbReference type="InterPro" id="IPR033102">
    <property type="entry name" value="NELFE"/>
</dbReference>
<comment type="subunit">
    <text evidence="18">The NELF complex is composed of NELFA, NELFB, NELFCD and NELFE. Interacts with NELFB.</text>
</comment>
<evidence type="ECO:0000256" key="9">
    <source>
        <dbReference type="ARBA" id="ARBA00022737"/>
    </source>
</evidence>
<evidence type="ECO:0000256" key="12">
    <source>
        <dbReference type="ARBA" id="ARBA00022884"/>
    </source>
</evidence>
<evidence type="ECO:0000256" key="5">
    <source>
        <dbReference type="ARBA" id="ARBA00022454"/>
    </source>
</evidence>
<keyword evidence="15" id="KW-0804">Transcription</keyword>
<evidence type="ECO:0000256" key="18">
    <source>
        <dbReference type="ARBA" id="ARBA00063939"/>
    </source>
</evidence>